<dbReference type="GO" id="GO:0016491">
    <property type="term" value="F:oxidoreductase activity"/>
    <property type="evidence" value="ECO:0007669"/>
    <property type="project" value="InterPro"/>
</dbReference>
<dbReference type="Pfam" id="PF03358">
    <property type="entry name" value="FMN_red"/>
    <property type="match status" value="1"/>
</dbReference>
<gene>
    <name evidence="4" type="ordered locus">Psesu_2808</name>
</gene>
<dbReference type="PANTHER" id="PTHR30543:SF21">
    <property type="entry name" value="NAD(P)H-DEPENDENT FMN REDUCTASE LOT6"/>
    <property type="match status" value="1"/>
</dbReference>
<dbReference type="KEGG" id="psu:Psesu_2808"/>
<keyword evidence="2" id="KW-0285">Flavoprotein</keyword>
<dbReference type="eggNOG" id="COG0431">
    <property type="taxonomic scope" value="Bacteria"/>
</dbReference>
<dbReference type="GO" id="GO:0010181">
    <property type="term" value="F:FMN binding"/>
    <property type="evidence" value="ECO:0007669"/>
    <property type="project" value="TreeGrafter"/>
</dbReference>
<dbReference type="InterPro" id="IPR029039">
    <property type="entry name" value="Flavoprotein-like_sf"/>
</dbReference>
<dbReference type="HOGENOM" id="CLU_055322_2_2_6"/>
<protein>
    <submittedName>
        <fullName evidence="4">NADPH-dependent FMN reductase</fullName>
    </submittedName>
</protein>
<dbReference type="InterPro" id="IPR050712">
    <property type="entry name" value="NAD(P)H-dep_reductase"/>
</dbReference>
<dbReference type="GO" id="GO:0005829">
    <property type="term" value="C:cytosol"/>
    <property type="evidence" value="ECO:0007669"/>
    <property type="project" value="TreeGrafter"/>
</dbReference>
<keyword evidence="2" id="KW-0288">FMN</keyword>
<evidence type="ECO:0000313" key="4">
    <source>
        <dbReference type="EMBL" id="ADV28634.1"/>
    </source>
</evidence>
<dbReference type="AlphaFoldDB" id="E6WWT5"/>
<dbReference type="EMBL" id="CP002446">
    <property type="protein sequence ID" value="ADV28634.1"/>
    <property type="molecule type" value="Genomic_DNA"/>
</dbReference>
<organism evidence="4 5">
    <name type="scientific">Pseudoxanthomonas suwonensis (strain 11-1)</name>
    <dbReference type="NCBI Taxonomy" id="743721"/>
    <lineage>
        <taxon>Bacteria</taxon>
        <taxon>Pseudomonadati</taxon>
        <taxon>Pseudomonadota</taxon>
        <taxon>Gammaproteobacteria</taxon>
        <taxon>Lysobacterales</taxon>
        <taxon>Lysobacteraceae</taxon>
        <taxon>Pseudoxanthomonas</taxon>
    </lineage>
</organism>
<dbReference type="PANTHER" id="PTHR30543">
    <property type="entry name" value="CHROMATE REDUCTASE"/>
    <property type="match status" value="1"/>
</dbReference>
<evidence type="ECO:0000256" key="2">
    <source>
        <dbReference type="ARBA" id="ARBA00022643"/>
    </source>
</evidence>
<dbReference type="RefSeq" id="WP_013536460.1">
    <property type="nucleotide sequence ID" value="NC_014924.1"/>
</dbReference>
<dbReference type="SUPFAM" id="SSF52218">
    <property type="entry name" value="Flavoproteins"/>
    <property type="match status" value="1"/>
</dbReference>
<evidence type="ECO:0000313" key="5">
    <source>
        <dbReference type="Proteomes" id="UP000008632"/>
    </source>
</evidence>
<accession>E6WWT5</accession>
<sequence length="186" mass="20516">MLPMHEQTLRLALLYGSDRPLRFCDTVANWTLQRVDALGGWKTDRLDPATPAGRHGPSLVRKVRTADAFLVVTPEYNHGYPAALKSMIDAVYTQWQAKPVAFVSYGGHSGGLRAVEQLRQVFASLHAVPLRDGVGFANAQARFAADGSLPREDPAYEAMRLALWRLGWWASALRNARQATPYDAAA</sequence>
<evidence type="ECO:0000259" key="3">
    <source>
        <dbReference type="Pfam" id="PF03358"/>
    </source>
</evidence>
<reference evidence="4 5" key="1">
    <citation type="submission" date="2011-01" db="EMBL/GenBank/DDBJ databases">
        <title>Complete sequence of Pseudoxanthomonas suwonensis 11-1.</title>
        <authorList>
            <consortium name="US DOE Joint Genome Institute"/>
            <person name="Lucas S."/>
            <person name="Copeland A."/>
            <person name="Lapidus A."/>
            <person name="Cheng J.-F."/>
            <person name="Goodwin L."/>
            <person name="Pitluck S."/>
            <person name="Teshima H."/>
            <person name="Detter J.C."/>
            <person name="Han C."/>
            <person name="Tapia R."/>
            <person name="Land M."/>
            <person name="Hauser L."/>
            <person name="Kyrpides N."/>
            <person name="Ivanova N."/>
            <person name="Ovchinnikova G."/>
            <person name="Siebers A.K."/>
            <person name="Allgaier M."/>
            <person name="Thelen M.P."/>
            <person name="Hugenholtz P."/>
            <person name="Gladden J."/>
            <person name="Woyke T."/>
        </authorList>
    </citation>
    <scope>NUCLEOTIDE SEQUENCE [LARGE SCALE GENOMIC DNA]</scope>
    <source>
        <strain evidence="5">11-1</strain>
    </source>
</reference>
<keyword evidence="5" id="KW-1185">Reference proteome</keyword>
<proteinExistence type="predicted"/>
<comment type="cofactor">
    <cofactor evidence="1">
        <name>FMN</name>
        <dbReference type="ChEBI" id="CHEBI:58210"/>
    </cofactor>
</comment>
<dbReference type="Gene3D" id="3.40.50.360">
    <property type="match status" value="1"/>
</dbReference>
<evidence type="ECO:0000256" key="1">
    <source>
        <dbReference type="ARBA" id="ARBA00001917"/>
    </source>
</evidence>
<feature type="domain" description="NADPH-dependent FMN reductase-like" evidence="3">
    <location>
        <begin position="10"/>
        <end position="139"/>
    </location>
</feature>
<dbReference type="STRING" id="743721.Psesu_2808"/>
<dbReference type="InterPro" id="IPR005025">
    <property type="entry name" value="FMN_Rdtase-like_dom"/>
</dbReference>
<name>E6WWT5_PSEUU</name>
<dbReference type="Proteomes" id="UP000008632">
    <property type="component" value="Chromosome"/>
</dbReference>